<keyword evidence="2" id="KW-1185">Reference proteome</keyword>
<dbReference type="STRING" id="154621.RV11_GL000234"/>
<evidence type="ECO:0000313" key="2">
    <source>
        <dbReference type="Proteomes" id="UP000013785"/>
    </source>
</evidence>
<name>R3TR37_9ENTE</name>
<sequence length="138" mass="16196">MKNLLITDFNSTKLRPPYLNSSQNQIVDLRKLSQLYELSDSVQTLQWNEAETITFLLYLSDYDVSWRVKTFCKQKEEQINKGICSPVEKGKVITYSSLSAWQLLLPVKTIFINRLLSPLIKEVNLQWIHLEKKSKEFL</sequence>
<accession>R3TR37</accession>
<dbReference type="AlphaFoldDB" id="R3TR37"/>
<organism evidence="1 2">
    <name type="scientific">Enterococcus phoeniculicola ATCC BAA-412</name>
    <dbReference type="NCBI Taxonomy" id="1158610"/>
    <lineage>
        <taxon>Bacteria</taxon>
        <taxon>Bacillati</taxon>
        <taxon>Bacillota</taxon>
        <taxon>Bacilli</taxon>
        <taxon>Lactobacillales</taxon>
        <taxon>Enterococcaceae</taxon>
        <taxon>Enterococcus</taxon>
    </lineage>
</organism>
<reference evidence="1 2" key="1">
    <citation type="submission" date="2013-02" db="EMBL/GenBank/DDBJ databases">
        <title>The Genome Sequence of Enterococcus phoeniculicola BAA-412.</title>
        <authorList>
            <consortium name="The Broad Institute Genome Sequencing Platform"/>
            <consortium name="The Broad Institute Genome Sequencing Center for Infectious Disease"/>
            <person name="Earl A.M."/>
            <person name="Gilmore M.S."/>
            <person name="Lebreton F."/>
            <person name="Walker B."/>
            <person name="Young S.K."/>
            <person name="Zeng Q."/>
            <person name="Gargeya S."/>
            <person name="Fitzgerald M."/>
            <person name="Haas B."/>
            <person name="Abouelleil A."/>
            <person name="Alvarado L."/>
            <person name="Arachchi H.M."/>
            <person name="Berlin A.M."/>
            <person name="Chapman S.B."/>
            <person name="Dewar J."/>
            <person name="Goldberg J."/>
            <person name="Griggs A."/>
            <person name="Gujja S."/>
            <person name="Hansen M."/>
            <person name="Howarth C."/>
            <person name="Imamovic A."/>
            <person name="Larimer J."/>
            <person name="McCowan C."/>
            <person name="Murphy C."/>
            <person name="Neiman D."/>
            <person name="Pearson M."/>
            <person name="Priest M."/>
            <person name="Roberts A."/>
            <person name="Saif S."/>
            <person name="Shea T."/>
            <person name="Sisk P."/>
            <person name="Sykes S."/>
            <person name="Wortman J."/>
            <person name="Nusbaum C."/>
            <person name="Birren B."/>
        </authorList>
    </citation>
    <scope>NUCLEOTIDE SEQUENCE [LARGE SCALE GENOMIC DNA]</scope>
    <source>
        <strain evidence="1 2">ATCC BAA-412</strain>
    </source>
</reference>
<dbReference type="EMBL" id="AJAT01000014">
    <property type="protein sequence ID" value="EOL43979.1"/>
    <property type="molecule type" value="Genomic_DNA"/>
</dbReference>
<gene>
    <name evidence="1" type="ORF">UC3_01609</name>
</gene>
<protein>
    <submittedName>
        <fullName evidence="1">Uncharacterized protein</fullName>
    </submittedName>
</protein>
<comment type="caution">
    <text evidence="1">The sequence shown here is derived from an EMBL/GenBank/DDBJ whole genome shotgun (WGS) entry which is preliminary data.</text>
</comment>
<evidence type="ECO:0000313" key="1">
    <source>
        <dbReference type="EMBL" id="EOL43979.1"/>
    </source>
</evidence>
<dbReference type="PATRIC" id="fig|1158610.3.peg.1596"/>
<dbReference type="HOGENOM" id="CLU_1852082_0_0_9"/>
<dbReference type="Proteomes" id="UP000013785">
    <property type="component" value="Unassembled WGS sequence"/>
</dbReference>
<dbReference type="RefSeq" id="WP_010768272.1">
    <property type="nucleotide sequence ID" value="NZ_ASWE01000003.1"/>
</dbReference>
<proteinExistence type="predicted"/>